<dbReference type="Proteomes" id="UP000682733">
    <property type="component" value="Unassembled WGS sequence"/>
</dbReference>
<dbReference type="EMBL" id="CAJOBA010008457">
    <property type="protein sequence ID" value="CAF3829027.1"/>
    <property type="molecule type" value="Genomic_DNA"/>
</dbReference>
<dbReference type="Proteomes" id="UP000681722">
    <property type="component" value="Unassembled WGS sequence"/>
</dbReference>
<sequence>MSWFTGAKHAIDLTRMAANAGRAGQLVINAAQVARQAHDAAQKKERKRIDKPRRVYAKRHKKGNDIYEIEIPEEDEEEGSIAAFIRSQEYTSMFDVHASTAMAKLNDPGRGLHHILLRHGDDFQELGLNVDGDDPHADQIELLDYLRKVFRRARYLGQEYGQSGQLRFAWRVQDTHGRDRILLVAYSSQTYEVSGVPQITRPFREIITAFLLPRNETAVFKRPDNFVDDNGRNRPETGGFHGTSGSW</sequence>
<dbReference type="Proteomes" id="UP000663829">
    <property type="component" value="Unassembled WGS sequence"/>
</dbReference>
<dbReference type="AlphaFoldDB" id="A0A814DLD6"/>
<proteinExistence type="predicted"/>
<evidence type="ECO:0000313" key="2">
    <source>
        <dbReference type="EMBL" id="CAF0956050.1"/>
    </source>
</evidence>
<organism evidence="2 6">
    <name type="scientific">Didymodactylos carnosus</name>
    <dbReference type="NCBI Taxonomy" id="1234261"/>
    <lineage>
        <taxon>Eukaryota</taxon>
        <taxon>Metazoa</taxon>
        <taxon>Spiralia</taxon>
        <taxon>Gnathifera</taxon>
        <taxon>Rotifera</taxon>
        <taxon>Eurotatoria</taxon>
        <taxon>Bdelloidea</taxon>
        <taxon>Philodinida</taxon>
        <taxon>Philodinidae</taxon>
        <taxon>Didymodactylos</taxon>
    </lineage>
</organism>
<evidence type="ECO:0000313" key="3">
    <source>
        <dbReference type="EMBL" id="CAF1063729.1"/>
    </source>
</evidence>
<reference evidence="2" key="1">
    <citation type="submission" date="2021-02" db="EMBL/GenBank/DDBJ databases">
        <authorList>
            <person name="Nowell W R."/>
        </authorList>
    </citation>
    <scope>NUCLEOTIDE SEQUENCE</scope>
</reference>
<gene>
    <name evidence="2" type="ORF">GPM918_LOCUS11502</name>
    <name evidence="3" type="ORF">OVA965_LOCUS17549</name>
    <name evidence="4" type="ORF">SRO942_LOCUS11497</name>
    <name evidence="5" type="ORF">TMI583_LOCUS17560</name>
</gene>
<dbReference type="EMBL" id="CAJNOQ010002397">
    <property type="protein sequence ID" value="CAF0956050.1"/>
    <property type="molecule type" value="Genomic_DNA"/>
</dbReference>
<evidence type="ECO:0000313" key="4">
    <source>
        <dbReference type="EMBL" id="CAF3730970.1"/>
    </source>
</evidence>
<dbReference type="Proteomes" id="UP000677228">
    <property type="component" value="Unassembled WGS sequence"/>
</dbReference>
<evidence type="ECO:0000313" key="5">
    <source>
        <dbReference type="EMBL" id="CAF3829027.1"/>
    </source>
</evidence>
<feature type="region of interest" description="Disordered" evidence="1">
    <location>
        <begin position="228"/>
        <end position="247"/>
    </location>
</feature>
<dbReference type="EMBL" id="CAJNOK010008442">
    <property type="protein sequence ID" value="CAF1063729.1"/>
    <property type="molecule type" value="Genomic_DNA"/>
</dbReference>
<evidence type="ECO:0000256" key="1">
    <source>
        <dbReference type="SAM" id="MobiDB-lite"/>
    </source>
</evidence>
<comment type="caution">
    <text evidence="2">The sequence shown here is derived from an EMBL/GenBank/DDBJ whole genome shotgun (WGS) entry which is preliminary data.</text>
</comment>
<protein>
    <submittedName>
        <fullName evidence="2">Uncharacterized protein</fullName>
    </submittedName>
</protein>
<evidence type="ECO:0000313" key="6">
    <source>
        <dbReference type="Proteomes" id="UP000663829"/>
    </source>
</evidence>
<keyword evidence="6" id="KW-1185">Reference proteome</keyword>
<name>A0A814DLD6_9BILA</name>
<accession>A0A814DLD6</accession>
<dbReference type="EMBL" id="CAJOBC010002396">
    <property type="protein sequence ID" value="CAF3730970.1"/>
    <property type="molecule type" value="Genomic_DNA"/>
</dbReference>